<evidence type="ECO:0000256" key="4">
    <source>
        <dbReference type="ARBA" id="ARBA00022527"/>
    </source>
</evidence>
<evidence type="ECO:0000256" key="12">
    <source>
        <dbReference type="PROSITE-ProRule" id="PRU10141"/>
    </source>
</evidence>
<evidence type="ECO:0000256" key="5">
    <source>
        <dbReference type="ARBA" id="ARBA00022679"/>
    </source>
</evidence>
<feature type="binding site" evidence="12">
    <location>
        <position position="183"/>
    </location>
    <ligand>
        <name>ATP</name>
        <dbReference type="ChEBI" id="CHEBI:30616"/>
    </ligand>
</feature>
<feature type="compositionally biased region" description="Low complexity" evidence="14">
    <location>
        <begin position="438"/>
        <end position="451"/>
    </location>
</feature>
<feature type="compositionally biased region" description="Low complexity" evidence="14">
    <location>
        <begin position="38"/>
        <end position="66"/>
    </location>
</feature>
<dbReference type="Gene3D" id="3.30.200.20">
    <property type="entry name" value="Phosphorylase Kinase, domain 1"/>
    <property type="match status" value="1"/>
</dbReference>
<evidence type="ECO:0000256" key="11">
    <source>
        <dbReference type="ARBA" id="ARBA00048679"/>
    </source>
</evidence>
<dbReference type="Proteomes" id="UP000770661">
    <property type="component" value="Unassembled WGS sequence"/>
</dbReference>
<dbReference type="EMBL" id="JACEEZ010001634">
    <property type="protein sequence ID" value="KAG0728949.1"/>
    <property type="molecule type" value="Genomic_DNA"/>
</dbReference>
<evidence type="ECO:0000256" key="7">
    <source>
        <dbReference type="ARBA" id="ARBA00022777"/>
    </source>
</evidence>
<dbReference type="GO" id="GO:0005524">
    <property type="term" value="F:ATP binding"/>
    <property type="evidence" value="ECO:0007669"/>
    <property type="project" value="UniProtKB-UniRule"/>
</dbReference>
<dbReference type="PROSITE" id="PS00108">
    <property type="entry name" value="PROTEIN_KINASE_ST"/>
    <property type="match status" value="1"/>
</dbReference>
<evidence type="ECO:0000256" key="9">
    <source>
        <dbReference type="ARBA" id="ARBA00023200"/>
    </source>
</evidence>
<keyword evidence="7 16" id="KW-0418">Kinase</keyword>
<comment type="subcellular location">
    <subcellularLocation>
        <location evidence="1">Host cytoplasm</location>
    </subcellularLocation>
</comment>
<dbReference type="SMART" id="SM00220">
    <property type="entry name" value="S_TKc"/>
    <property type="match status" value="1"/>
</dbReference>
<dbReference type="InterPro" id="IPR011009">
    <property type="entry name" value="Kinase-like_dom_sf"/>
</dbReference>
<dbReference type="Gene3D" id="1.10.510.10">
    <property type="entry name" value="Transferase(Phosphotransferase) domain 1"/>
    <property type="match status" value="1"/>
</dbReference>
<dbReference type="InterPro" id="IPR008271">
    <property type="entry name" value="Ser/Thr_kinase_AS"/>
</dbReference>
<proteinExistence type="inferred from homology"/>
<keyword evidence="8 12" id="KW-0067">ATP-binding</keyword>
<evidence type="ECO:0000256" key="2">
    <source>
        <dbReference type="ARBA" id="ARBA00012513"/>
    </source>
</evidence>
<evidence type="ECO:0000256" key="13">
    <source>
        <dbReference type="RuleBase" id="RU000304"/>
    </source>
</evidence>
<evidence type="ECO:0000259" key="15">
    <source>
        <dbReference type="PROSITE" id="PS50011"/>
    </source>
</evidence>
<accession>A0A8J4YR48</accession>
<evidence type="ECO:0000256" key="8">
    <source>
        <dbReference type="ARBA" id="ARBA00022840"/>
    </source>
</evidence>
<keyword evidence="4 13" id="KW-0723">Serine/threonine-protein kinase</keyword>
<comment type="similarity">
    <text evidence="13">Belongs to the protein kinase superfamily.</text>
</comment>
<evidence type="ECO:0000256" key="1">
    <source>
        <dbReference type="ARBA" id="ARBA00004192"/>
    </source>
</evidence>
<keyword evidence="17" id="KW-1185">Reference proteome</keyword>
<keyword evidence="9" id="KW-1035">Host cytoplasm</keyword>
<evidence type="ECO:0000313" key="16">
    <source>
        <dbReference type="EMBL" id="KAG0728949.1"/>
    </source>
</evidence>
<dbReference type="PANTHER" id="PTHR22984:SF25">
    <property type="entry name" value="PROTEIN KINASE DOMAIN-CONTAINING PROTEIN"/>
    <property type="match status" value="1"/>
</dbReference>
<protein>
    <recommendedName>
        <fullName evidence="3">Serine/threonine-protein kinase 1</fullName>
        <ecNumber evidence="2">2.7.11.1</ecNumber>
    </recommendedName>
</protein>
<evidence type="ECO:0000256" key="14">
    <source>
        <dbReference type="SAM" id="MobiDB-lite"/>
    </source>
</evidence>
<dbReference type="InterPro" id="IPR017441">
    <property type="entry name" value="Protein_kinase_ATP_BS"/>
</dbReference>
<dbReference type="InterPro" id="IPR051138">
    <property type="entry name" value="PIM_Ser/Thr_kinase"/>
</dbReference>
<feature type="region of interest" description="Disordered" evidence="14">
    <location>
        <begin position="34"/>
        <end position="71"/>
    </location>
</feature>
<keyword evidence="6 12" id="KW-0547">Nucleotide-binding</keyword>
<dbReference type="Pfam" id="PF00069">
    <property type="entry name" value="Pkinase"/>
    <property type="match status" value="1"/>
</dbReference>
<dbReference type="PANTHER" id="PTHR22984">
    <property type="entry name" value="SERINE/THREONINE-PROTEIN KINASE PIM"/>
    <property type="match status" value="1"/>
</dbReference>
<dbReference type="InterPro" id="IPR000719">
    <property type="entry name" value="Prot_kinase_dom"/>
</dbReference>
<feature type="region of interest" description="Disordered" evidence="14">
    <location>
        <begin position="438"/>
        <end position="476"/>
    </location>
</feature>
<name>A0A8J4YR48_CHIOP</name>
<dbReference type="CDD" id="cd14005">
    <property type="entry name" value="STKc_PIM"/>
    <property type="match status" value="1"/>
</dbReference>
<evidence type="ECO:0000256" key="10">
    <source>
        <dbReference type="ARBA" id="ARBA00047899"/>
    </source>
</evidence>
<comment type="catalytic activity">
    <reaction evidence="10">
        <text>L-threonyl-[protein] + ATP = O-phospho-L-threonyl-[protein] + ADP + H(+)</text>
        <dbReference type="Rhea" id="RHEA:46608"/>
        <dbReference type="Rhea" id="RHEA-COMP:11060"/>
        <dbReference type="Rhea" id="RHEA-COMP:11605"/>
        <dbReference type="ChEBI" id="CHEBI:15378"/>
        <dbReference type="ChEBI" id="CHEBI:30013"/>
        <dbReference type="ChEBI" id="CHEBI:30616"/>
        <dbReference type="ChEBI" id="CHEBI:61977"/>
        <dbReference type="ChEBI" id="CHEBI:456216"/>
        <dbReference type="EC" id="2.7.11.1"/>
    </reaction>
</comment>
<dbReference type="AlphaFoldDB" id="A0A8J4YR48"/>
<evidence type="ECO:0000256" key="6">
    <source>
        <dbReference type="ARBA" id="ARBA00022741"/>
    </source>
</evidence>
<dbReference type="EC" id="2.7.11.1" evidence="2"/>
<feature type="domain" description="Protein kinase" evidence="15">
    <location>
        <begin position="150"/>
        <end position="404"/>
    </location>
</feature>
<evidence type="ECO:0000313" key="17">
    <source>
        <dbReference type="Proteomes" id="UP000770661"/>
    </source>
</evidence>
<evidence type="ECO:0000256" key="3">
    <source>
        <dbReference type="ARBA" id="ARBA00016885"/>
    </source>
</evidence>
<dbReference type="OrthoDB" id="193931at2759"/>
<comment type="catalytic activity">
    <reaction evidence="11">
        <text>L-seryl-[protein] + ATP = O-phospho-L-seryl-[protein] + ADP + H(+)</text>
        <dbReference type="Rhea" id="RHEA:17989"/>
        <dbReference type="Rhea" id="RHEA-COMP:9863"/>
        <dbReference type="Rhea" id="RHEA-COMP:11604"/>
        <dbReference type="ChEBI" id="CHEBI:15378"/>
        <dbReference type="ChEBI" id="CHEBI:29999"/>
        <dbReference type="ChEBI" id="CHEBI:30616"/>
        <dbReference type="ChEBI" id="CHEBI:83421"/>
        <dbReference type="ChEBI" id="CHEBI:456216"/>
        <dbReference type="EC" id="2.7.11.1"/>
    </reaction>
</comment>
<comment type="caution">
    <text evidence="16">The sequence shown here is derived from an EMBL/GenBank/DDBJ whole genome shotgun (WGS) entry which is preliminary data.</text>
</comment>
<dbReference type="GO" id="GO:0005737">
    <property type="term" value="C:cytoplasm"/>
    <property type="evidence" value="ECO:0007669"/>
    <property type="project" value="TreeGrafter"/>
</dbReference>
<dbReference type="PROSITE" id="PS50011">
    <property type="entry name" value="PROTEIN_KINASE_DOM"/>
    <property type="match status" value="1"/>
</dbReference>
<gene>
    <name evidence="16" type="primary">pim3_1</name>
    <name evidence="16" type="ORF">GWK47_031369</name>
</gene>
<keyword evidence="5" id="KW-0808">Transferase</keyword>
<dbReference type="SUPFAM" id="SSF56112">
    <property type="entry name" value="Protein kinase-like (PK-like)"/>
    <property type="match status" value="1"/>
</dbReference>
<dbReference type="PROSITE" id="PS00107">
    <property type="entry name" value="PROTEIN_KINASE_ATP"/>
    <property type="match status" value="1"/>
</dbReference>
<reference evidence="16" key="1">
    <citation type="submission" date="2020-07" db="EMBL/GenBank/DDBJ databases">
        <title>The High-quality genome of the commercially important snow crab, Chionoecetes opilio.</title>
        <authorList>
            <person name="Jeong J.-H."/>
            <person name="Ryu S."/>
        </authorList>
    </citation>
    <scope>NUCLEOTIDE SEQUENCE</scope>
    <source>
        <strain evidence="16">MADBK_172401_WGS</strain>
        <tissue evidence="16">Digestive gland</tissue>
    </source>
</reference>
<dbReference type="GO" id="GO:0030430">
    <property type="term" value="C:host cell cytoplasm"/>
    <property type="evidence" value="ECO:0007669"/>
    <property type="project" value="UniProtKB-SubCell"/>
</dbReference>
<sequence length="476" mass="52713">MLMQRMLNVFSQNSNLPLSVDRSKPKPVINAVPREQHPQQQQPQQPQHAHTSNHSATTSASTPSPHLIHINQDHPALCPTMSHAPSDAPSLLYHHHHHYIHIPAHSSTLRPGPHLAHNGGVRGCGPGGGYSIADRERLYRVDKTVDEKGKVVSKVLGKGGFGTVYGGTRMKDGAPVAIKSIAKDRVPAWGVVHGKRVPLEVALLLRVAHIPQVVRLLNWLEKDDSFLLILERPEPCKDLYEYVTERGPLPEDEARNLMLQVVNIVMACHAAGVIHRDIKDENLLVTTDRHGRVTLKLIDFGSGAFFLRDKIYTDFEGTKVYSPPEWIVNNQYQGVPATVWSLGILLYDLVFGDIPFEYEDQIVTAKIVIRNDVTPECESLIRWCLQVVPEDRPTLEQILQHPWLRCKDSLIRSISTRSAPASAPSLVPHTSFTSPVGSLGSVGSSHSSGSLPPTPRTQDRLEFGSASSHIHYPSTL</sequence>
<organism evidence="16 17">
    <name type="scientific">Chionoecetes opilio</name>
    <name type="common">Atlantic snow crab</name>
    <name type="synonym">Cancer opilio</name>
    <dbReference type="NCBI Taxonomy" id="41210"/>
    <lineage>
        <taxon>Eukaryota</taxon>
        <taxon>Metazoa</taxon>
        <taxon>Ecdysozoa</taxon>
        <taxon>Arthropoda</taxon>
        <taxon>Crustacea</taxon>
        <taxon>Multicrustacea</taxon>
        <taxon>Malacostraca</taxon>
        <taxon>Eumalacostraca</taxon>
        <taxon>Eucarida</taxon>
        <taxon>Decapoda</taxon>
        <taxon>Pleocyemata</taxon>
        <taxon>Brachyura</taxon>
        <taxon>Eubrachyura</taxon>
        <taxon>Majoidea</taxon>
        <taxon>Majidae</taxon>
        <taxon>Chionoecetes</taxon>
    </lineage>
</organism>
<dbReference type="GO" id="GO:0004674">
    <property type="term" value="F:protein serine/threonine kinase activity"/>
    <property type="evidence" value="ECO:0007669"/>
    <property type="project" value="UniProtKB-KW"/>
</dbReference>